<dbReference type="PANTHER" id="PTHR13044">
    <property type="entry name" value="ACTIVATING TRANSCRIPTION FACTOR ATF 4/5"/>
    <property type="match status" value="1"/>
</dbReference>
<dbReference type="PROSITE" id="PS00036">
    <property type="entry name" value="BZIP_BASIC"/>
    <property type="match status" value="1"/>
</dbReference>
<feature type="domain" description="BZIP" evidence="8">
    <location>
        <begin position="131"/>
        <end position="194"/>
    </location>
</feature>
<keyword evidence="10" id="KW-1185">Reference proteome</keyword>
<evidence type="ECO:0000256" key="4">
    <source>
        <dbReference type="ARBA" id="ARBA00023125"/>
    </source>
</evidence>
<sequence>MAFSLTLTPVDTTPFRAPRPTVDSHYFPQFSEFYPNSAYSLPHAPSEPSLPFVDYTIPQPSFYLNTPFATPPISPQQHYAVRPEEEIFNEIVQECQEIELRSASYTESVSSPSLTSFSDPESPASGYHEFQEKRERKKAQNRVAAVRYREKKKMEKQAKSSTIAVLSLKNQELKKKVADVSGEIAMMKKLMGEIGILRT</sequence>
<dbReference type="SMART" id="SM00338">
    <property type="entry name" value="BRLZ"/>
    <property type="match status" value="1"/>
</dbReference>
<keyword evidence="5" id="KW-0804">Transcription</keyword>
<accession>A0A0N4Y0X6</accession>
<evidence type="ECO:0000313" key="9">
    <source>
        <dbReference type="EMBL" id="VDL72819.1"/>
    </source>
</evidence>
<comment type="similarity">
    <text evidence="2">Belongs to the bZIP family.</text>
</comment>
<dbReference type="GO" id="GO:0001228">
    <property type="term" value="F:DNA-binding transcription activator activity, RNA polymerase II-specific"/>
    <property type="evidence" value="ECO:0007669"/>
    <property type="project" value="TreeGrafter"/>
</dbReference>
<gene>
    <name evidence="9" type="ORF">NBR_LOCUS9230</name>
</gene>
<dbReference type="Pfam" id="PF00170">
    <property type="entry name" value="bZIP_1"/>
    <property type="match status" value="1"/>
</dbReference>
<evidence type="ECO:0000256" key="6">
    <source>
        <dbReference type="ARBA" id="ARBA00023242"/>
    </source>
</evidence>
<dbReference type="SUPFAM" id="SSF57959">
    <property type="entry name" value="Leucine zipper domain"/>
    <property type="match status" value="1"/>
</dbReference>
<feature type="region of interest" description="Disordered" evidence="7">
    <location>
        <begin position="109"/>
        <end position="143"/>
    </location>
</feature>
<dbReference type="CDD" id="cd14692">
    <property type="entry name" value="bZIP_ATF4"/>
    <property type="match status" value="1"/>
</dbReference>
<keyword evidence="6" id="KW-0539">Nucleus</keyword>
<dbReference type="EMBL" id="UYSL01020111">
    <property type="protein sequence ID" value="VDL72819.1"/>
    <property type="molecule type" value="Genomic_DNA"/>
</dbReference>
<evidence type="ECO:0000256" key="7">
    <source>
        <dbReference type="SAM" id="MobiDB-lite"/>
    </source>
</evidence>
<dbReference type="WBParaSite" id="NBR_0000922901-mRNA-1">
    <property type="protein sequence ID" value="NBR_0000922901-mRNA-1"/>
    <property type="gene ID" value="NBR_0000922901"/>
</dbReference>
<dbReference type="PANTHER" id="PTHR13044:SF14">
    <property type="entry name" value="CRYPTOCEPHAL, ISOFORM A"/>
    <property type="match status" value="1"/>
</dbReference>
<dbReference type="GO" id="GO:0000977">
    <property type="term" value="F:RNA polymerase II transcription regulatory region sequence-specific DNA binding"/>
    <property type="evidence" value="ECO:0007669"/>
    <property type="project" value="TreeGrafter"/>
</dbReference>
<keyword evidence="4" id="KW-0238">DNA-binding</keyword>
<evidence type="ECO:0000259" key="8">
    <source>
        <dbReference type="PROSITE" id="PS50217"/>
    </source>
</evidence>
<reference evidence="11" key="1">
    <citation type="submission" date="2017-02" db="UniProtKB">
        <authorList>
            <consortium name="WormBaseParasite"/>
        </authorList>
    </citation>
    <scope>IDENTIFICATION</scope>
</reference>
<evidence type="ECO:0000256" key="5">
    <source>
        <dbReference type="ARBA" id="ARBA00023163"/>
    </source>
</evidence>
<proteinExistence type="inferred from homology"/>
<organism evidence="11">
    <name type="scientific">Nippostrongylus brasiliensis</name>
    <name type="common">Rat hookworm</name>
    <dbReference type="NCBI Taxonomy" id="27835"/>
    <lineage>
        <taxon>Eukaryota</taxon>
        <taxon>Metazoa</taxon>
        <taxon>Ecdysozoa</taxon>
        <taxon>Nematoda</taxon>
        <taxon>Chromadorea</taxon>
        <taxon>Rhabditida</taxon>
        <taxon>Rhabditina</taxon>
        <taxon>Rhabditomorpha</taxon>
        <taxon>Strongyloidea</taxon>
        <taxon>Heligmosomidae</taxon>
        <taxon>Nippostrongylus</taxon>
    </lineage>
</organism>
<dbReference type="InterPro" id="IPR004827">
    <property type="entry name" value="bZIP"/>
</dbReference>
<evidence type="ECO:0000256" key="2">
    <source>
        <dbReference type="ARBA" id="ARBA00007163"/>
    </source>
</evidence>
<dbReference type="Proteomes" id="UP000271162">
    <property type="component" value="Unassembled WGS sequence"/>
</dbReference>
<dbReference type="GO" id="GO:0005634">
    <property type="term" value="C:nucleus"/>
    <property type="evidence" value="ECO:0007669"/>
    <property type="project" value="UniProtKB-SubCell"/>
</dbReference>
<evidence type="ECO:0000256" key="3">
    <source>
        <dbReference type="ARBA" id="ARBA00023015"/>
    </source>
</evidence>
<dbReference type="STRING" id="27835.A0A0N4Y0X6"/>
<feature type="compositionally biased region" description="Polar residues" evidence="7">
    <location>
        <begin position="109"/>
        <end position="119"/>
    </location>
</feature>
<comment type="subcellular location">
    <subcellularLocation>
        <location evidence="1">Nucleus</location>
    </subcellularLocation>
</comment>
<dbReference type="InterPro" id="IPR046347">
    <property type="entry name" value="bZIP_sf"/>
</dbReference>
<name>A0A0N4Y0X6_NIPBR</name>
<evidence type="ECO:0000313" key="11">
    <source>
        <dbReference type="WBParaSite" id="NBR_0000922901-mRNA-1"/>
    </source>
</evidence>
<dbReference type="PROSITE" id="PS50217">
    <property type="entry name" value="BZIP"/>
    <property type="match status" value="1"/>
</dbReference>
<dbReference type="AlphaFoldDB" id="A0A0N4Y0X6"/>
<protein>
    <submittedName>
        <fullName evidence="11">BZIP domain-containing protein</fullName>
    </submittedName>
</protein>
<evidence type="ECO:0000256" key="1">
    <source>
        <dbReference type="ARBA" id="ARBA00004123"/>
    </source>
</evidence>
<keyword evidence="3" id="KW-0805">Transcription regulation</keyword>
<dbReference type="Gene3D" id="1.20.5.170">
    <property type="match status" value="1"/>
</dbReference>
<evidence type="ECO:0000313" key="10">
    <source>
        <dbReference type="Proteomes" id="UP000271162"/>
    </source>
</evidence>
<reference evidence="9 10" key="2">
    <citation type="submission" date="2018-11" db="EMBL/GenBank/DDBJ databases">
        <authorList>
            <consortium name="Pathogen Informatics"/>
        </authorList>
    </citation>
    <scope>NUCLEOTIDE SEQUENCE [LARGE SCALE GENOMIC DNA]</scope>
</reference>